<comment type="caution">
    <text evidence="1">The sequence shown here is derived from an EMBL/GenBank/DDBJ whole genome shotgun (WGS) entry which is preliminary data.</text>
</comment>
<dbReference type="OrthoDB" id="1550641at2"/>
<dbReference type="RefSeq" id="WP_119492270.1">
    <property type="nucleotide sequence ID" value="NZ_RBXP01000011.1"/>
</dbReference>
<dbReference type="AlphaFoldDB" id="A0A495WHU0"/>
<dbReference type="CDD" id="cd09736">
    <property type="entry name" value="Csy2_I-F"/>
    <property type="match status" value="1"/>
</dbReference>
<evidence type="ECO:0000313" key="2">
    <source>
        <dbReference type="Proteomes" id="UP000270626"/>
    </source>
</evidence>
<gene>
    <name evidence="1" type="ORF">DFR40_1089</name>
</gene>
<dbReference type="InterPro" id="IPR013398">
    <property type="entry name" value="CRISPR-assoc_prot_Csy2"/>
</dbReference>
<sequence>MSDVFALVLLPHLKVQNANAISGPLTWGFPSPTAFAGFAHALERKFAAELAEGFAGVGIICHHFEPQVFQPPGRRTQVFRLTRNPVGKDGGTLALVEEGRAHMEVSLVIAVRDYKSEGDGKELAERLHHAAQGMRLAGGSLLHQAGKRYQAQWWPLAGDVEGDARIFRRLRRRLLPGFALVQRDDLLAGHLAEMRAIQPDSNALDALLDLSRLNIEPVVSQADEADAPVKWEIRRKPGWLVPLPIGYAGISPLYAPGEVENARDAATPFRFVESLYSLGEWVSPHRLNDLSQLLWTQESDAANGIYRCINRYSESLNNLVLANFKEQQNG</sequence>
<accession>A0A495WHU0</accession>
<organism evidence="1 2">
    <name type="scientific">Azonexus fungiphilus</name>
    <dbReference type="NCBI Taxonomy" id="146940"/>
    <lineage>
        <taxon>Bacteria</taxon>
        <taxon>Pseudomonadati</taxon>
        <taxon>Pseudomonadota</taxon>
        <taxon>Betaproteobacteria</taxon>
        <taxon>Rhodocyclales</taxon>
        <taxon>Azonexaceae</taxon>
        <taxon>Azonexus</taxon>
    </lineage>
</organism>
<dbReference type="EMBL" id="RBXP01000011">
    <property type="protein sequence ID" value="RKT60939.1"/>
    <property type="molecule type" value="Genomic_DNA"/>
</dbReference>
<dbReference type="Pfam" id="PF09614">
    <property type="entry name" value="Cas_Csy2"/>
    <property type="match status" value="1"/>
</dbReference>
<proteinExistence type="predicted"/>
<reference evidence="1 2" key="1">
    <citation type="submission" date="2018-10" db="EMBL/GenBank/DDBJ databases">
        <title>Genomic Encyclopedia of Type Strains, Phase IV (KMG-IV): sequencing the most valuable type-strain genomes for metagenomic binning, comparative biology and taxonomic classification.</title>
        <authorList>
            <person name="Goeker M."/>
        </authorList>
    </citation>
    <scope>NUCLEOTIDE SEQUENCE [LARGE SCALE GENOMIC DNA]</scope>
    <source>
        <strain evidence="1 2">DSM 23841</strain>
    </source>
</reference>
<protein>
    <submittedName>
        <fullName evidence="1">CRISPR-associated Csy2 family protein</fullName>
    </submittedName>
</protein>
<name>A0A495WHU0_9RHOO</name>
<dbReference type="NCBIfam" id="TIGR02565">
    <property type="entry name" value="cas_Csy2"/>
    <property type="match status" value="1"/>
</dbReference>
<dbReference type="Proteomes" id="UP000270626">
    <property type="component" value="Unassembled WGS sequence"/>
</dbReference>
<evidence type="ECO:0000313" key="1">
    <source>
        <dbReference type="EMBL" id="RKT60939.1"/>
    </source>
</evidence>
<keyword evidence="2" id="KW-1185">Reference proteome</keyword>